<dbReference type="Proteomes" id="UP000254263">
    <property type="component" value="Unassembled WGS sequence"/>
</dbReference>
<comment type="subcellular location">
    <subcellularLocation>
        <location evidence="1">Cell outer membrane</location>
    </subcellularLocation>
</comment>
<dbReference type="AlphaFoldDB" id="A0A379DJW3"/>
<dbReference type="Gene3D" id="2.60.40.2100">
    <property type="match status" value="1"/>
</dbReference>
<evidence type="ECO:0000256" key="6">
    <source>
        <dbReference type="ARBA" id="ARBA00023237"/>
    </source>
</evidence>
<evidence type="ECO:0000313" key="9">
    <source>
        <dbReference type="EMBL" id="SUB78669.1"/>
    </source>
</evidence>
<comment type="similarity">
    <text evidence="2">Belongs to the bacteroidetes fimbrillin superfamily. FimB/Mfa2 family.</text>
</comment>
<evidence type="ECO:0000256" key="7">
    <source>
        <dbReference type="ARBA" id="ARBA00023288"/>
    </source>
</evidence>
<feature type="signal peptide" evidence="8">
    <location>
        <begin position="1"/>
        <end position="24"/>
    </location>
</feature>
<protein>
    <submittedName>
        <fullName evidence="9">Fimbrillin-A associated anchor proteins Mfa1 and Mfa2</fullName>
    </submittedName>
</protein>
<feature type="chain" id="PRO_5017012343" evidence="8">
    <location>
        <begin position="25"/>
        <end position="322"/>
    </location>
</feature>
<accession>A0A379DJW3</accession>
<keyword evidence="3 8" id="KW-0732">Signal</keyword>
<dbReference type="PROSITE" id="PS51257">
    <property type="entry name" value="PROKAR_LIPOPROTEIN"/>
    <property type="match status" value="1"/>
</dbReference>
<evidence type="ECO:0000256" key="1">
    <source>
        <dbReference type="ARBA" id="ARBA00004442"/>
    </source>
</evidence>
<dbReference type="EMBL" id="UGTI01000001">
    <property type="protein sequence ID" value="SUB78669.1"/>
    <property type="molecule type" value="Genomic_DNA"/>
</dbReference>
<sequence>MKIMKYYKQHLYILLILSCTYLFASCDSLVYDDLEKCDRGIYINVYEQTECASSPSYPSEIKKLNIYAFDANDVLAAVIQTTDVSLSADRQFYIPLEKSGSYYAVVWGNVDDKLFETIPNKIGSSTKKDLLLYLRKNKGLSALNLKGQHIYVGSTPTVQVGEIQNLFAYTKANVREITNRIRVMVEGLIDPEEYTIEVSSANTHYTFDGQIFKAEAMFYPTKVNTTKEKNLIADFNVLKLESGRASILTVKKIKTGEILFQNDLVGAILLSEFKDTPSLNLRCINDFDVLLKFKHCDCPDNTYVGLTLIVNNWSIHSYDIFF</sequence>
<keyword evidence="7" id="KW-0449">Lipoprotein</keyword>
<evidence type="ECO:0000256" key="5">
    <source>
        <dbReference type="ARBA" id="ARBA00023139"/>
    </source>
</evidence>
<name>A0A379DJW3_9PORP</name>
<dbReference type="InterPro" id="IPR014941">
    <property type="entry name" value="FimB/Mfa2/Mfa3"/>
</dbReference>
<keyword evidence="5" id="KW-0564">Palmitate</keyword>
<dbReference type="Gene3D" id="2.60.40.2090">
    <property type="match status" value="1"/>
</dbReference>
<keyword evidence="6" id="KW-0998">Cell outer membrane</keyword>
<evidence type="ECO:0000313" key="10">
    <source>
        <dbReference type="Proteomes" id="UP000254263"/>
    </source>
</evidence>
<evidence type="ECO:0000256" key="3">
    <source>
        <dbReference type="ARBA" id="ARBA00022729"/>
    </source>
</evidence>
<dbReference type="GO" id="GO:0009279">
    <property type="term" value="C:cell outer membrane"/>
    <property type="evidence" value="ECO:0007669"/>
    <property type="project" value="UniProtKB-SubCell"/>
</dbReference>
<evidence type="ECO:0000256" key="4">
    <source>
        <dbReference type="ARBA" id="ARBA00023136"/>
    </source>
</evidence>
<organism evidence="9 10">
    <name type="scientific">Porphyromonas macacae</name>
    <dbReference type="NCBI Taxonomy" id="28115"/>
    <lineage>
        <taxon>Bacteria</taxon>
        <taxon>Pseudomonadati</taxon>
        <taxon>Bacteroidota</taxon>
        <taxon>Bacteroidia</taxon>
        <taxon>Bacteroidales</taxon>
        <taxon>Porphyromonadaceae</taxon>
        <taxon>Porphyromonas</taxon>
    </lineage>
</organism>
<evidence type="ECO:0000256" key="8">
    <source>
        <dbReference type="SAM" id="SignalP"/>
    </source>
</evidence>
<gene>
    <name evidence="9" type="ORF">NCTC13100_01852</name>
</gene>
<evidence type="ECO:0000256" key="2">
    <source>
        <dbReference type="ARBA" id="ARBA00007248"/>
    </source>
</evidence>
<dbReference type="Pfam" id="PF08842">
    <property type="entry name" value="Mfa2"/>
    <property type="match status" value="1"/>
</dbReference>
<proteinExistence type="inferred from homology"/>
<keyword evidence="4" id="KW-0472">Membrane</keyword>
<reference evidence="9 10" key="1">
    <citation type="submission" date="2018-06" db="EMBL/GenBank/DDBJ databases">
        <authorList>
            <consortium name="Pathogen Informatics"/>
            <person name="Doyle S."/>
        </authorList>
    </citation>
    <scope>NUCLEOTIDE SEQUENCE [LARGE SCALE GENOMIC DNA]</scope>
    <source>
        <strain evidence="9 10">NCTC13100</strain>
    </source>
</reference>